<keyword evidence="2" id="KW-0472">Membrane</keyword>
<feature type="transmembrane region" description="Helical" evidence="2">
    <location>
        <begin position="299"/>
        <end position="324"/>
    </location>
</feature>
<dbReference type="OrthoDB" id="5086500at2759"/>
<evidence type="ECO:0000313" key="3">
    <source>
        <dbReference type="EMBL" id="KAH0544882.1"/>
    </source>
</evidence>
<keyword evidence="2" id="KW-0812">Transmembrane</keyword>
<dbReference type="InterPro" id="IPR046536">
    <property type="entry name" value="DUF6601"/>
</dbReference>
<evidence type="ECO:0000256" key="1">
    <source>
        <dbReference type="SAM" id="MobiDB-lite"/>
    </source>
</evidence>
<comment type="caution">
    <text evidence="3">The sequence shown here is derived from an EMBL/GenBank/DDBJ whole genome shotgun (WGS) entry which is preliminary data.</text>
</comment>
<gene>
    <name evidence="3" type="ORF">FGG08_000962</name>
</gene>
<dbReference type="Pfam" id="PF20246">
    <property type="entry name" value="DUF6601"/>
    <property type="match status" value="1"/>
</dbReference>
<evidence type="ECO:0000256" key="2">
    <source>
        <dbReference type="SAM" id="Phobius"/>
    </source>
</evidence>
<feature type="region of interest" description="Disordered" evidence="1">
    <location>
        <begin position="1"/>
        <end position="37"/>
    </location>
</feature>
<evidence type="ECO:0000313" key="4">
    <source>
        <dbReference type="Proteomes" id="UP000698800"/>
    </source>
</evidence>
<organism evidence="3 4">
    <name type="scientific">Glutinoglossum americanum</name>
    <dbReference type="NCBI Taxonomy" id="1670608"/>
    <lineage>
        <taxon>Eukaryota</taxon>
        <taxon>Fungi</taxon>
        <taxon>Dikarya</taxon>
        <taxon>Ascomycota</taxon>
        <taxon>Pezizomycotina</taxon>
        <taxon>Geoglossomycetes</taxon>
        <taxon>Geoglossales</taxon>
        <taxon>Geoglossaceae</taxon>
        <taxon>Glutinoglossum</taxon>
    </lineage>
</organism>
<reference evidence="3" key="1">
    <citation type="submission" date="2021-03" db="EMBL/GenBank/DDBJ databases">
        <title>Comparative genomics and phylogenomic investigation of the class Geoglossomycetes provide insights into ecological specialization and systematics.</title>
        <authorList>
            <person name="Melie T."/>
            <person name="Pirro S."/>
            <person name="Miller A.N."/>
            <person name="Quandt A."/>
        </authorList>
    </citation>
    <scope>NUCLEOTIDE SEQUENCE</scope>
    <source>
        <strain evidence="3">GBOQ0MN5Z8</strain>
    </source>
</reference>
<dbReference type="EMBL" id="JAGHQL010000012">
    <property type="protein sequence ID" value="KAH0544882.1"/>
    <property type="molecule type" value="Genomic_DNA"/>
</dbReference>
<keyword evidence="2" id="KW-1133">Transmembrane helix</keyword>
<dbReference type="AlphaFoldDB" id="A0A9P8IFK1"/>
<feature type="compositionally biased region" description="Pro residues" evidence="1">
    <location>
        <begin position="1"/>
        <end position="10"/>
    </location>
</feature>
<keyword evidence="4" id="KW-1185">Reference proteome</keyword>
<name>A0A9P8IFK1_9PEZI</name>
<dbReference type="PANTHER" id="PTHR34414">
    <property type="entry name" value="HET DOMAIN-CONTAINING PROTEIN-RELATED"/>
    <property type="match status" value="1"/>
</dbReference>
<dbReference type="Proteomes" id="UP000698800">
    <property type="component" value="Unassembled WGS sequence"/>
</dbReference>
<protein>
    <submittedName>
        <fullName evidence="3">Uncharacterized protein</fullName>
    </submittedName>
</protein>
<accession>A0A9P8IFK1</accession>
<sequence>MAPVSKPKPPFGETDIKNLRKDSNADYPHGTSSSPNIAQETIKEAATASDTSPLRALLPASYRISNKNGIPKIVAANTMYIKDDLSVKRLNDIHSWLWLAGRPMPPRPLNYQLASSRAIVISEQMDLHLVWTTAPRRIFVKPIPSYLLDQRFFTEDLVGQKEGLYGCALGFLLSYTALIQYESDFNIAKDKHLLPKSLTWDSWVDLVEQLLANEHDNINMRYLYGELRLSRLNKICWAHGRLRGYRFSYQSYGEMFTANLAPVTGITVYIALVLTAMQVGLATHTLGGNDIFQEVSYKFSVFSILAPAILLLVVILIILVFMFYNWMATALFRRQALKRNMGISTAAPHPCTEPSSGGNRGSSTV</sequence>
<feature type="compositionally biased region" description="Basic and acidic residues" evidence="1">
    <location>
        <begin position="14"/>
        <end position="24"/>
    </location>
</feature>
<dbReference type="PANTHER" id="PTHR34414:SF1">
    <property type="entry name" value="SUBTILISIN-LIKE SERINE PROTEASE"/>
    <property type="match status" value="1"/>
</dbReference>
<proteinExistence type="predicted"/>
<feature type="transmembrane region" description="Helical" evidence="2">
    <location>
        <begin position="256"/>
        <end position="279"/>
    </location>
</feature>